<evidence type="ECO:0000313" key="3">
    <source>
        <dbReference type="EMBL" id="GAA4331592.1"/>
    </source>
</evidence>
<evidence type="ECO:0008006" key="5">
    <source>
        <dbReference type="Google" id="ProtNLM"/>
    </source>
</evidence>
<gene>
    <name evidence="3" type="ORF">GCM10023184_23640</name>
</gene>
<dbReference type="InterPro" id="IPR013783">
    <property type="entry name" value="Ig-like_fold"/>
</dbReference>
<organism evidence="3 4">
    <name type="scientific">Flaviaesturariibacter amylovorans</name>
    <dbReference type="NCBI Taxonomy" id="1084520"/>
    <lineage>
        <taxon>Bacteria</taxon>
        <taxon>Pseudomonadati</taxon>
        <taxon>Bacteroidota</taxon>
        <taxon>Chitinophagia</taxon>
        <taxon>Chitinophagales</taxon>
        <taxon>Chitinophagaceae</taxon>
        <taxon>Flaviaestuariibacter</taxon>
    </lineage>
</organism>
<dbReference type="SUPFAM" id="SSF81296">
    <property type="entry name" value="E set domains"/>
    <property type="match status" value="2"/>
</dbReference>
<dbReference type="InterPro" id="IPR036116">
    <property type="entry name" value="FN3_sf"/>
</dbReference>
<reference evidence="4" key="1">
    <citation type="journal article" date="2019" name="Int. J. Syst. Evol. Microbiol.">
        <title>The Global Catalogue of Microorganisms (GCM) 10K type strain sequencing project: providing services to taxonomists for standard genome sequencing and annotation.</title>
        <authorList>
            <consortium name="The Broad Institute Genomics Platform"/>
            <consortium name="The Broad Institute Genome Sequencing Center for Infectious Disease"/>
            <person name="Wu L."/>
            <person name="Ma J."/>
        </authorList>
    </citation>
    <scope>NUCLEOTIDE SEQUENCE [LARGE SCALE GENOMIC DNA]</scope>
    <source>
        <strain evidence="4">JCM 17919</strain>
    </source>
</reference>
<dbReference type="Pfam" id="PF01833">
    <property type="entry name" value="TIG"/>
    <property type="match status" value="2"/>
</dbReference>
<protein>
    <recommendedName>
        <fullName evidence="5">T9SS type A sorting domain-containing protein</fullName>
    </recommendedName>
</protein>
<evidence type="ECO:0000313" key="4">
    <source>
        <dbReference type="Proteomes" id="UP001501725"/>
    </source>
</evidence>
<dbReference type="SMART" id="SM00060">
    <property type="entry name" value="FN3"/>
    <property type="match status" value="4"/>
</dbReference>
<dbReference type="CDD" id="cd00102">
    <property type="entry name" value="IPT"/>
    <property type="match status" value="2"/>
</dbReference>
<proteinExistence type="predicted"/>
<dbReference type="EMBL" id="BAABGY010000007">
    <property type="protein sequence ID" value="GAA4331592.1"/>
    <property type="molecule type" value="Genomic_DNA"/>
</dbReference>
<feature type="domain" description="Ig-like" evidence="1">
    <location>
        <begin position="370"/>
        <end position="451"/>
    </location>
</feature>
<dbReference type="Proteomes" id="UP001501725">
    <property type="component" value="Unassembled WGS sequence"/>
</dbReference>
<name>A0ABP8GY27_9BACT</name>
<sequence length="2464" mass="246486">MTVNGTPATTTFVSSTQLTATVPASAIAAGGTATIGVTTNGAAAASNTQTLTISTQPTVTTGSTTLTNGSSDVVLNGTVNANTDNASASFNYGTSNTYGSSVAASPNPVTGNSPTAVTATLSNLSPNLTYHFQVVATNGGGTTTGSDVTFVSPAATTMAPSISNATASTLDVTINDPSNPANTEYAILETTTNRYVQSNGTLNTAPVWQVAGGNPDQWGGNSGIPSTARVSGLVSNTSYTFVVIARNSSGITTAQSPSGSGSTIAGNSIGITGGVPTSVCNASNTVFDVEFSSSSFSGTFKVQLSDASGVFPNNTTDGIIGSGNGSPITATIPAAQAAGTGYRVRVLNDNPEFYGSDNGANITVTQAVTPSVSIASSTGSNASCNGASVTFTATPVNGGTPSYAWTKNGNPVGTNSDTYTDAGLVSGDVIAVTLTSSISCVTTTTATADITMTVNTTAAPAAPVAAANPACASTTLDAMTDPAMDVQNYWQGTVANGTDMMAPATAPYTVNATGTYYVRAYNSSTGCWSDASSVLVTIVAAPSVTAHPGNATVYAGNGTTFSATATGTTGVQWQVNSGSGFADISNGSTYSGATSNTLIVNNITAAMSGYQFRAQYTGNAPCGVTASNAATLTVLPALATIFSESMGTPGSNTNVNTYANGTAPATFQNKGVLTFTTSDGVTDVRNSNNSSGYSGATGGGNVFFGIATSLNRNFTISGINTLNYTNLTLSFGLRMDQSGTPFVVEVSEDGTNWTALTITQPAAAGTWYAITASGTIPATANLRIRFSKNNNGQFRLDDVKLQGYRPDPTLTNITPTSATAGTSSVSLTVNGTNFVTGASAVTWNGSSAGITTTFVSATQLTATLPASLLTTPGTYTVGVTVNGALNASNTATFTVTDAPPTVVTGAANQTDGSNVTTLLGLVNPNNVSTNASFEWGLDNTYGNSAAALQNPLTGNSSQPVSVTVSGLDPNVTYHYRATATSSAGTTNGNDATFVSPAATPGAPTAGTITPSSIELTIDAAGNPAGTQFAIFETTTNKYVQANGTLGTSAVWQATGTGAGEWGSQTGVSGKLRAASLSSATSYNFQVIARNSSGTLTAAGPATSVMTSAGNTLVIDSGVPTSLCNAGNNSFDVHFTASGGFSGTFYVQLSDASGNFTNSLSSNIIGTGAASPISATVPAGYAAGTGYRVRVINDNPEFYGDDNGSDLTITAAATPSVSITAAPGSTICTGTSVTFTATPVNGGTPTYQWYKNGNPVGTNSSTYTDAALAQGDAVSVEMTSGLSCVTTATATSNTITMTVNTTAAPAAPVAAANPACGSTTLEAMTDPGGSVNYFWQGTSATGMSTASAATSAYPVNASGTYYVRAYDNVTGCWSTASSVTVTIAAAPAITTQPSGSSIFTGSNATFTAAATNSTAVQWQVNSGAGFTDIANGGNYSGATTNTFTVSGATTAMSGYQFRAVYSAAAPCGNVTTNTVILQVFPAPGTLFSENVGTAGSGDIAVGTYTGWQNQGVLAFSGVSTSTDVRTTSSSSGYTGASGSRNVFFGTSGGNSKIFEISNINTSNWSNLQLSFGLLRTSTAQNLTVEVSTDGTNYTALSFTPANNTSWNLVTASGTIPATSNLRIRFSKNNTGSFRVDDIKLVGTPATPTVTSLSPTSAVEGTSGLTLTVNGTGFVNGSTVTWNGSTTGISTSFVSGTQLTATVGASLLANAGTALVGVSSTGALASSNTETFTILPRTITLGTVSNLSFCNGASSSRDFTVAFASTGTYSGSFYVQLSDASGNFPNNTTDNIISSAYNASPITATIPAGQAPGSGYKVRVLNSNPAVYSDASAAIAIDPSAAATITYEGSPFCGGSGTAEVTRTGTATGTYSAVPAGLVIDASTGAIDLVNSTPGTYTVTYTFAGGTACASMATTQVSINPGVLVNPVPNMVACAGSATQPIVFSGAAGVTYNWTNSEPAIGLAASGTGNIGSFTATNGGTSDLVAVISVTPEGGTGCTLKPMVFRIRVRPLPTVNMVPDQALCAGSATDPITFAGAVPGTVYSWTNNNPAIGLGAIGTGDIPAFMPRNNGTSQVATITVTPRADGCSGTPMTFTITVHPAAGTISYDGAPYCPRGAAYPTQQGTPGGTYAAPAGLVINSATGEVNLALSTAGTYTVTYTIGGAVCANTATTQLTILPPATMDAPSNPVYCNGATAPAQLFTGAVGYTWTNDNPSIGLAASGSGSLPSFVAVNNTAAPVYAFINVTPQGNGTTTCSGKPVRFRITVNPTPTVTNPGTQVYCRGIVTAPVTLTGNMGTEATYNWSSSSMATGLLQRRGTNVVPAYTTVNATAGTVSTTITVRPVANKCVGAPITFTYQVGNCVAQNGGGTGEGGPDAARTATFAATVSAAPNPARDVVTVQVHHAPAKEATYSLQVINAYGSPVGRPQTFSGTTCTVSLSGLTPGNYVLQVTDMRSGLSTRKQVIKL</sequence>
<feature type="domain" description="Ig-like" evidence="1">
    <location>
        <begin position="1214"/>
        <end position="1295"/>
    </location>
</feature>
<keyword evidence="4" id="KW-1185">Reference proteome</keyword>
<evidence type="ECO:0000259" key="2">
    <source>
        <dbReference type="PROSITE" id="PS50853"/>
    </source>
</evidence>
<feature type="domain" description="Fibronectin type-III" evidence="2">
    <location>
        <begin position="899"/>
        <end position="1002"/>
    </location>
</feature>
<dbReference type="Gene3D" id="2.60.40.10">
    <property type="entry name" value="Immunoglobulins"/>
    <property type="match status" value="5"/>
</dbReference>
<dbReference type="InterPro" id="IPR014756">
    <property type="entry name" value="Ig_E-set"/>
</dbReference>
<accession>A0ABP8GY27</accession>
<dbReference type="SUPFAM" id="SSF49265">
    <property type="entry name" value="Fibronectin type III"/>
    <property type="match status" value="1"/>
</dbReference>
<dbReference type="SUPFAM" id="SSF48726">
    <property type="entry name" value="Immunoglobulin"/>
    <property type="match status" value="1"/>
</dbReference>
<comment type="caution">
    <text evidence="3">The sequence shown here is derived from an EMBL/GenBank/DDBJ whole genome shotgun (WGS) entry which is preliminary data.</text>
</comment>
<dbReference type="PROSITE" id="PS50853">
    <property type="entry name" value="FN3"/>
    <property type="match status" value="2"/>
</dbReference>
<dbReference type="PROSITE" id="PS50835">
    <property type="entry name" value="IG_LIKE"/>
    <property type="match status" value="2"/>
</dbReference>
<dbReference type="InterPro" id="IPR003961">
    <property type="entry name" value="FN3_dom"/>
</dbReference>
<evidence type="ECO:0000259" key="1">
    <source>
        <dbReference type="PROSITE" id="PS50835"/>
    </source>
</evidence>
<dbReference type="InterPro" id="IPR002909">
    <property type="entry name" value="IPT_dom"/>
</dbReference>
<dbReference type="InterPro" id="IPR036179">
    <property type="entry name" value="Ig-like_dom_sf"/>
</dbReference>
<dbReference type="InterPro" id="IPR007110">
    <property type="entry name" value="Ig-like_dom"/>
</dbReference>
<feature type="domain" description="Fibronectin type-III" evidence="2">
    <location>
        <begin position="56"/>
        <end position="160"/>
    </location>
</feature>